<gene>
    <name evidence="3" type="primary">LOC116216077</name>
</gene>
<protein>
    <submittedName>
        <fullName evidence="3">Uncharacterized protein LOC116216077 isoform X1</fullName>
    </submittedName>
</protein>
<dbReference type="RefSeq" id="XP_031407858.1">
    <property type="nucleotide sequence ID" value="XM_031551998.1"/>
</dbReference>
<keyword evidence="2" id="KW-1185">Reference proteome</keyword>
<dbReference type="PANTHER" id="PTHR31210:SF8">
    <property type="entry name" value="DUF707 DOMAIN-CONTAINING PROTEIN"/>
    <property type="match status" value="1"/>
</dbReference>
<reference evidence="2" key="1">
    <citation type="journal article" date="2020" name="Plant Biotechnol. J.">
        <title>The pomegranate (Punica granatum L.) draft genome dissects genetic divergence between soft- and hard-seeded cultivars.</title>
        <authorList>
            <person name="Luo X."/>
            <person name="Li H."/>
            <person name="Wu Z."/>
            <person name="Yao W."/>
            <person name="Zhao P."/>
            <person name="Cao D."/>
            <person name="Yu H."/>
            <person name="Li K."/>
            <person name="Poudel K."/>
            <person name="Zhao D."/>
            <person name="Zhang F."/>
            <person name="Xia X."/>
            <person name="Chen L."/>
            <person name="Wang Q."/>
            <person name="Jing D."/>
            <person name="Cao S."/>
        </authorList>
    </citation>
    <scope>NUCLEOTIDE SEQUENCE [LARGE SCALE GENOMIC DNA]</scope>
    <source>
        <strain evidence="2">cv. Tunisia</strain>
    </source>
</reference>
<organism evidence="2 3">
    <name type="scientific">Punica granatum</name>
    <name type="common">Pomegranate</name>
    <dbReference type="NCBI Taxonomy" id="22663"/>
    <lineage>
        <taxon>Eukaryota</taxon>
        <taxon>Viridiplantae</taxon>
        <taxon>Streptophyta</taxon>
        <taxon>Embryophyta</taxon>
        <taxon>Tracheophyta</taxon>
        <taxon>Spermatophyta</taxon>
        <taxon>Magnoliopsida</taxon>
        <taxon>eudicotyledons</taxon>
        <taxon>Gunneridae</taxon>
        <taxon>Pentapetalae</taxon>
        <taxon>rosids</taxon>
        <taxon>malvids</taxon>
        <taxon>Myrtales</taxon>
        <taxon>Lythraceae</taxon>
        <taxon>Punica</taxon>
    </lineage>
</organism>
<dbReference type="GeneID" id="116216077"/>
<proteinExistence type="predicted"/>
<reference evidence="3" key="2">
    <citation type="submission" date="2025-08" db="UniProtKB">
        <authorList>
            <consortium name="RefSeq"/>
        </authorList>
    </citation>
    <scope>IDENTIFICATION</scope>
    <source>
        <tissue evidence="3">Leaf</tissue>
    </source>
</reference>
<dbReference type="AlphaFoldDB" id="A0A6P8EPD4"/>
<feature type="transmembrane region" description="Helical" evidence="1">
    <location>
        <begin position="20"/>
        <end position="40"/>
    </location>
</feature>
<evidence type="ECO:0000313" key="3">
    <source>
        <dbReference type="RefSeq" id="XP_031407858.1"/>
    </source>
</evidence>
<sequence>MKHSTYNVLEAYKRNKLLQYRCSLTLLLSLGLFLGSSLLFTNHLQRLQAEHAVHSSSQNLTSKSENNRCRVDRGTEALPRGIISRTSDFELRPLLGTRNDQKRSKLSMNLLAMTAGIEQKDNVNKIVMKFMLNNFTVMIFHYDGVVDEWNKFEWSSRAIHVSAVSQTKWWFAKRFLHPDIVSEYEYIFLWDEDLEVDNFDPGRYISIVKEEVLEISQPALDPKSYLHHPITIRNSTVKLHRRIVQHMDAGFECREDSEGPPCTGWVEMMAPVFSRASWHCVWHLIQNDLVHGWGMDYLLGYCAQGDRTKNVGVVDSEYVFHPGKVLLGGVGASKVRYVQRILSHWSKVSDFRRPVSLGKLFLLIWDGHNQWNCRELPKHQIKLQVQPLQISNGWTQEVW</sequence>
<accession>A0A6P8EPD4</accession>
<name>A0A6P8EPD4_PUNGR</name>
<dbReference type="InterPro" id="IPR007877">
    <property type="entry name" value="DUF707"/>
</dbReference>
<keyword evidence="1" id="KW-0812">Transmembrane</keyword>
<dbReference type="Pfam" id="PF05212">
    <property type="entry name" value="DUF707"/>
    <property type="match status" value="1"/>
</dbReference>
<dbReference type="PANTHER" id="PTHR31210">
    <property type="entry name" value="OS06G0731900 PROTEIN"/>
    <property type="match status" value="1"/>
</dbReference>
<keyword evidence="1" id="KW-0472">Membrane</keyword>
<keyword evidence="1" id="KW-1133">Transmembrane helix</keyword>
<evidence type="ECO:0000256" key="1">
    <source>
        <dbReference type="SAM" id="Phobius"/>
    </source>
</evidence>
<dbReference type="OrthoDB" id="9985979at2759"/>
<dbReference type="Proteomes" id="UP000515151">
    <property type="component" value="Chromosome 8"/>
</dbReference>
<evidence type="ECO:0000313" key="2">
    <source>
        <dbReference type="Proteomes" id="UP000515151"/>
    </source>
</evidence>